<sequence length="92" mass="10482">MSQYNNLPLKIVIDYYTDANLGGDIENFCKLIGMSKAVFKKRIAGQSCFKLNEMQKIKEILGFSGMTAQILFFNTAETPSLENLDEINFIKY</sequence>
<evidence type="ECO:0000313" key="2">
    <source>
        <dbReference type="Proteomes" id="UP000241238"/>
    </source>
</evidence>
<gene>
    <name evidence="1" type="ORF">C4N18_02360</name>
</gene>
<dbReference type="EMBL" id="CP028103">
    <property type="protein sequence ID" value="AVQ30126.1"/>
    <property type="molecule type" value="Genomic_DNA"/>
</dbReference>
<proteinExistence type="predicted"/>
<evidence type="ECO:0008006" key="3">
    <source>
        <dbReference type="Google" id="ProtNLM"/>
    </source>
</evidence>
<evidence type="ECO:0000313" key="1">
    <source>
        <dbReference type="EMBL" id="AVQ30126.1"/>
    </source>
</evidence>
<dbReference type="Proteomes" id="UP000241238">
    <property type="component" value="Chromosome"/>
</dbReference>
<dbReference type="GeneID" id="77466818"/>
<reference evidence="2" key="1">
    <citation type="journal article" date="2018" name="MSphere">
        <title>Fusobacterium Genomics Using MinION and Illumina Sequencing Enables Genome Completion and Correction.</title>
        <authorList>
            <person name="Todd S.M."/>
            <person name="Settlage R.E."/>
            <person name="Lahmers K.K."/>
            <person name="Slade D.J."/>
        </authorList>
    </citation>
    <scope>NUCLEOTIDE SEQUENCE [LARGE SCALE GENOMIC DNA]</scope>
    <source>
        <strain evidence="2">ATCC 27725</strain>
    </source>
</reference>
<organism evidence="1 2">
    <name type="scientific">Fusobacterium varium ATCC 27725</name>
    <dbReference type="NCBI Taxonomy" id="469618"/>
    <lineage>
        <taxon>Bacteria</taxon>
        <taxon>Fusobacteriati</taxon>
        <taxon>Fusobacteriota</taxon>
        <taxon>Fusobacteriia</taxon>
        <taxon>Fusobacteriales</taxon>
        <taxon>Fusobacteriaceae</taxon>
        <taxon>Fusobacterium</taxon>
    </lineage>
</organism>
<dbReference type="RefSeq" id="WP_005949376.1">
    <property type="nucleotide sequence ID" value="NZ_CP028103.1"/>
</dbReference>
<accession>A0ABM6U1I5</accession>
<name>A0ABM6U1I5_FUSVA</name>
<keyword evidence="2" id="KW-1185">Reference proteome</keyword>
<protein>
    <recommendedName>
        <fullName evidence="3">Toxin-antitoxin system, antitoxin component, Xre family</fullName>
    </recommendedName>
</protein>